<comment type="caution">
    <text evidence="3">The sequence shown here is derived from an EMBL/GenBank/DDBJ whole genome shotgun (WGS) entry which is preliminary data.</text>
</comment>
<keyword evidence="4" id="KW-1185">Reference proteome</keyword>
<evidence type="ECO:0000313" key="4">
    <source>
        <dbReference type="Proteomes" id="UP000053558"/>
    </source>
</evidence>
<dbReference type="InterPro" id="IPR001138">
    <property type="entry name" value="Zn2Cys6_DnaBD"/>
</dbReference>
<dbReference type="RefSeq" id="XP_007773273.1">
    <property type="nucleotide sequence ID" value="XM_007775083.1"/>
</dbReference>
<dbReference type="OMA" id="RCAMAYS"/>
<name>A0A5M3MCN1_CONPW</name>
<reference evidence="4" key="1">
    <citation type="journal article" date="2012" name="Science">
        <title>The Paleozoic origin of enzymatic lignin decomposition reconstructed from 31 fungal genomes.</title>
        <authorList>
            <person name="Floudas D."/>
            <person name="Binder M."/>
            <person name="Riley R."/>
            <person name="Barry K."/>
            <person name="Blanchette R.A."/>
            <person name="Henrissat B."/>
            <person name="Martinez A.T."/>
            <person name="Otillar R."/>
            <person name="Spatafora J.W."/>
            <person name="Yadav J.S."/>
            <person name="Aerts A."/>
            <person name="Benoit I."/>
            <person name="Boyd A."/>
            <person name="Carlson A."/>
            <person name="Copeland A."/>
            <person name="Coutinho P.M."/>
            <person name="de Vries R.P."/>
            <person name="Ferreira P."/>
            <person name="Findley K."/>
            <person name="Foster B."/>
            <person name="Gaskell J."/>
            <person name="Glotzer D."/>
            <person name="Gorecki P."/>
            <person name="Heitman J."/>
            <person name="Hesse C."/>
            <person name="Hori C."/>
            <person name="Igarashi K."/>
            <person name="Jurgens J.A."/>
            <person name="Kallen N."/>
            <person name="Kersten P."/>
            <person name="Kohler A."/>
            <person name="Kuees U."/>
            <person name="Kumar T.K.A."/>
            <person name="Kuo A."/>
            <person name="LaButti K."/>
            <person name="Larrondo L.F."/>
            <person name="Lindquist E."/>
            <person name="Ling A."/>
            <person name="Lombard V."/>
            <person name="Lucas S."/>
            <person name="Lundell T."/>
            <person name="Martin R."/>
            <person name="McLaughlin D.J."/>
            <person name="Morgenstern I."/>
            <person name="Morin E."/>
            <person name="Murat C."/>
            <person name="Nagy L.G."/>
            <person name="Nolan M."/>
            <person name="Ohm R.A."/>
            <person name="Patyshakuliyeva A."/>
            <person name="Rokas A."/>
            <person name="Ruiz-Duenas F.J."/>
            <person name="Sabat G."/>
            <person name="Salamov A."/>
            <person name="Samejima M."/>
            <person name="Schmutz J."/>
            <person name="Slot J.C."/>
            <person name="St John F."/>
            <person name="Stenlid J."/>
            <person name="Sun H."/>
            <person name="Sun S."/>
            <person name="Syed K."/>
            <person name="Tsang A."/>
            <person name="Wiebenga A."/>
            <person name="Young D."/>
            <person name="Pisabarro A."/>
            <person name="Eastwood D.C."/>
            <person name="Martin F."/>
            <person name="Cullen D."/>
            <person name="Grigoriev I.V."/>
            <person name="Hibbett D.S."/>
        </authorList>
    </citation>
    <scope>NUCLEOTIDE SEQUENCE [LARGE SCALE GENOMIC DNA]</scope>
    <source>
        <strain evidence="4">RWD-64-598 SS2</strain>
    </source>
</reference>
<dbReference type="Proteomes" id="UP000053558">
    <property type="component" value="Unassembled WGS sequence"/>
</dbReference>
<dbReference type="EMBL" id="JH711585">
    <property type="protein sequence ID" value="EIW76968.1"/>
    <property type="molecule type" value="Genomic_DNA"/>
</dbReference>
<gene>
    <name evidence="3" type="ORF">CONPUDRAFT_168675</name>
</gene>
<dbReference type="AlphaFoldDB" id="A0A5M3MCN1"/>
<protein>
    <recommendedName>
        <fullName evidence="2">Zn(2)-C6 fungal-type domain-containing protein</fullName>
    </recommendedName>
</protein>
<dbReference type="InterPro" id="IPR036864">
    <property type="entry name" value="Zn2-C6_fun-type_DNA-bd_sf"/>
</dbReference>
<dbReference type="GO" id="GO:0000981">
    <property type="term" value="F:DNA-binding transcription factor activity, RNA polymerase II-specific"/>
    <property type="evidence" value="ECO:0007669"/>
    <property type="project" value="InterPro"/>
</dbReference>
<dbReference type="SMART" id="SM00066">
    <property type="entry name" value="GAL4"/>
    <property type="match status" value="1"/>
</dbReference>
<dbReference type="Pfam" id="PF00172">
    <property type="entry name" value="Zn_clus"/>
    <property type="match status" value="1"/>
</dbReference>
<sequence length="847" mass="92978">MPKEKPNAARLPPCDACKLRRVRCDPVLPPASCPRCVSKNIICTTNVIPRGRRKASTGRRIEQARVLFGDARPSSTSSPAGKAPPVAGGSVSPVVRAESRMFDLEVSGELIAHLLQLYAHVPRARVIPCNFIISAFESSGRRIASLSPSTQTLMLAMSAISSHVSSHPVLFGAGPRPPALSTFLVRSLSLSSKALYEFGKRRAAACRALTEMALEHAWRAKVLSSGDDEAMAACFLLQVLESRSRPRPAVHVWKAAFIAQLRQRLLRCREVGFGDFLSSESSTFFFFTSTPSMMAWPPRNQPTHPDPESFEHQAQPDGRNYLQPQSLCDAGQPLDGNIKLQEMRLRWSMQLMWEALTCVWQGEVCGYSLHDEALLCGPPPPSLAELVVQVRSESVLWWDTRGFIDLVRPYAYHVTRLALSSYDWQMRRRSGLPFSFTRFAEHMDDLKHLHFLLSVAQVRCAMAYSYEATEFRRAESMAESADGEPSIPSIMGMYMLHSMRTALASVNIPVLEDLQARVKEASAVPGPADPDMSKLELLLHTFRRAVVHWGHYIIRNTLNATYLAWLTHLADEPFVFWCDLIVDTSPIEDGGDAITRSEKLACLEIMSEVFGVVSWSRPGAFEHPLRSEIGRAIEEIKLAQALNESFGWGVPVPDSRSVLSYEGDYTESSCWLGAVPAVLELPDIEAAMRDAGVMDMIKGYGPSEASLKCAGYAAMDTSFASSSQETFGHGQFSGTSVAAIDYGSTIGWTHGSGYGHEDARHATSSFATGSTGVQTQAFTADAPLNFGYVPCQGYVHGAGIPGWDTMGVHMGMSTGQTGVWTVDNGEFDGSTDESFRVLVDQTHYGSL</sequence>
<accession>A0A5M3MCN1</accession>
<evidence type="ECO:0000259" key="2">
    <source>
        <dbReference type="PROSITE" id="PS50048"/>
    </source>
</evidence>
<dbReference type="OrthoDB" id="3040293at2759"/>
<dbReference type="PROSITE" id="PS50048">
    <property type="entry name" value="ZN2_CY6_FUNGAL_2"/>
    <property type="match status" value="1"/>
</dbReference>
<evidence type="ECO:0000313" key="3">
    <source>
        <dbReference type="EMBL" id="EIW76968.1"/>
    </source>
</evidence>
<proteinExistence type="predicted"/>
<dbReference type="GO" id="GO:0008270">
    <property type="term" value="F:zinc ion binding"/>
    <property type="evidence" value="ECO:0007669"/>
    <property type="project" value="InterPro"/>
</dbReference>
<evidence type="ECO:0000256" key="1">
    <source>
        <dbReference type="SAM" id="MobiDB-lite"/>
    </source>
</evidence>
<dbReference type="SUPFAM" id="SSF57701">
    <property type="entry name" value="Zn2/Cys6 DNA-binding domain"/>
    <property type="match status" value="1"/>
</dbReference>
<dbReference type="GeneID" id="19206054"/>
<dbReference type="Gene3D" id="4.10.240.10">
    <property type="entry name" value="Zn(2)-C6 fungal-type DNA-binding domain"/>
    <property type="match status" value="1"/>
</dbReference>
<feature type="region of interest" description="Disordered" evidence="1">
    <location>
        <begin position="69"/>
        <end position="89"/>
    </location>
</feature>
<dbReference type="CDD" id="cd00067">
    <property type="entry name" value="GAL4"/>
    <property type="match status" value="1"/>
</dbReference>
<dbReference type="KEGG" id="cput:CONPUDRAFT_168675"/>
<feature type="domain" description="Zn(2)-C6 fungal-type" evidence="2">
    <location>
        <begin position="13"/>
        <end position="45"/>
    </location>
</feature>
<organism evidence="3 4">
    <name type="scientific">Coniophora puteana (strain RWD-64-598)</name>
    <name type="common">Brown rot fungus</name>
    <dbReference type="NCBI Taxonomy" id="741705"/>
    <lineage>
        <taxon>Eukaryota</taxon>
        <taxon>Fungi</taxon>
        <taxon>Dikarya</taxon>
        <taxon>Basidiomycota</taxon>
        <taxon>Agaricomycotina</taxon>
        <taxon>Agaricomycetes</taxon>
        <taxon>Agaricomycetidae</taxon>
        <taxon>Boletales</taxon>
        <taxon>Coniophorineae</taxon>
        <taxon>Coniophoraceae</taxon>
        <taxon>Coniophora</taxon>
    </lineage>
</organism>
<feature type="region of interest" description="Disordered" evidence="1">
    <location>
        <begin position="297"/>
        <end position="316"/>
    </location>
</feature>
<dbReference type="PROSITE" id="PS00463">
    <property type="entry name" value="ZN2_CY6_FUNGAL_1"/>
    <property type="match status" value="1"/>
</dbReference>